<name>A0A6G0Z865_APHCR</name>
<dbReference type="EMBL" id="VUJU01001099">
    <property type="protein sequence ID" value="KAF0766813.1"/>
    <property type="molecule type" value="Genomic_DNA"/>
</dbReference>
<dbReference type="AlphaFoldDB" id="A0A6G0Z865"/>
<sequence length="71" mass="8216">MVLSDLICTLQYQILKQSMNIPTVHQNNEDLRNSVAVTALEVETYRYYEKSEKNNHWTGTFAHMNGIIGSR</sequence>
<organism evidence="1 2">
    <name type="scientific">Aphis craccivora</name>
    <name type="common">Cowpea aphid</name>
    <dbReference type="NCBI Taxonomy" id="307492"/>
    <lineage>
        <taxon>Eukaryota</taxon>
        <taxon>Metazoa</taxon>
        <taxon>Ecdysozoa</taxon>
        <taxon>Arthropoda</taxon>
        <taxon>Hexapoda</taxon>
        <taxon>Insecta</taxon>
        <taxon>Pterygota</taxon>
        <taxon>Neoptera</taxon>
        <taxon>Paraneoptera</taxon>
        <taxon>Hemiptera</taxon>
        <taxon>Sternorrhyncha</taxon>
        <taxon>Aphidomorpha</taxon>
        <taxon>Aphidoidea</taxon>
        <taxon>Aphididae</taxon>
        <taxon>Aphidini</taxon>
        <taxon>Aphis</taxon>
        <taxon>Aphis</taxon>
    </lineage>
</organism>
<keyword evidence="2" id="KW-1185">Reference proteome</keyword>
<comment type="caution">
    <text evidence="1">The sequence shown here is derived from an EMBL/GenBank/DDBJ whole genome shotgun (WGS) entry which is preliminary data.</text>
</comment>
<accession>A0A6G0Z865</accession>
<proteinExistence type="predicted"/>
<evidence type="ECO:0000313" key="1">
    <source>
        <dbReference type="EMBL" id="KAF0766813.1"/>
    </source>
</evidence>
<gene>
    <name evidence="1" type="ORF">FWK35_00016399</name>
</gene>
<protein>
    <submittedName>
        <fullName evidence="1">Uncharacterized protein</fullName>
    </submittedName>
</protein>
<reference evidence="1 2" key="1">
    <citation type="submission" date="2019-08" db="EMBL/GenBank/DDBJ databases">
        <title>Whole genome of Aphis craccivora.</title>
        <authorList>
            <person name="Voronova N.V."/>
            <person name="Shulinski R.S."/>
            <person name="Bandarenka Y.V."/>
            <person name="Zhorov D.G."/>
            <person name="Warner D."/>
        </authorList>
    </citation>
    <scope>NUCLEOTIDE SEQUENCE [LARGE SCALE GENOMIC DNA]</scope>
    <source>
        <strain evidence="1">180601</strain>
        <tissue evidence="1">Whole Body</tissue>
    </source>
</reference>
<evidence type="ECO:0000313" key="2">
    <source>
        <dbReference type="Proteomes" id="UP000478052"/>
    </source>
</evidence>
<dbReference type="Proteomes" id="UP000478052">
    <property type="component" value="Unassembled WGS sequence"/>
</dbReference>